<dbReference type="PANTHER" id="PTHR23088">
    <property type="entry name" value="NITRILASE-RELATED"/>
    <property type="match status" value="1"/>
</dbReference>
<dbReference type="Proteomes" id="UP001213681">
    <property type="component" value="Unassembled WGS sequence"/>
</dbReference>
<dbReference type="GO" id="GO:0006107">
    <property type="term" value="P:oxaloacetate metabolic process"/>
    <property type="evidence" value="ECO:0007669"/>
    <property type="project" value="TreeGrafter"/>
</dbReference>
<reference evidence="3" key="1">
    <citation type="submission" date="2022-12" db="EMBL/GenBank/DDBJ databases">
        <authorList>
            <person name="Petersen C."/>
        </authorList>
    </citation>
    <scope>NUCLEOTIDE SEQUENCE</scope>
    <source>
        <strain evidence="3">IBT 16125</strain>
    </source>
</reference>
<evidence type="ECO:0000313" key="4">
    <source>
        <dbReference type="Proteomes" id="UP001213681"/>
    </source>
</evidence>
<dbReference type="PROSITE" id="PS50263">
    <property type="entry name" value="CN_HYDROLASE"/>
    <property type="match status" value="1"/>
</dbReference>
<dbReference type="AlphaFoldDB" id="A0AAD6C6A6"/>
<keyword evidence="4" id="KW-1185">Reference proteome</keyword>
<reference evidence="3" key="2">
    <citation type="journal article" date="2023" name="IMA Fungus">
        <title>Comparative genomic study of the Penicillium genus elucidates a diverse pangenome and 15 lateral gene transfer events.</title>
        <authorList>
            <person name="Petersen C."/>
            <person name="Sorensen T."/>
            <person name="Nielsen M.R."/>
            <person name="Sondergaard T.E."/>
            <person name="Sorensen J.L."/>
            <person name="Fitzpatrick D.A."/>
            <person name="Frisvad J.C."/>
            <person name="Nielsen K.L."/>
        </authorList>
    </citation>
    <scope>NUCLEOTIDE SEQUENCE</scope>
    <source>
        <strain evidence="3">IBT 16125</strain>
    </source>
</reference>
<feature type="region of interest" description="Disordered" evidence="1">
    <location>
        <begin position="1"/>
        <end position="21"/>
    </location>
</feature>
<dbReference type="Pfam" id="PF00795">
    <property type="entry name" value="CN_hydrolase"/>
    <property type="match status" value="1"/>
</dbReference>
<feature type="domain" description="CN hydrolase" evidence="2">
    <location>
        <begin position="1"/>
        <end position="150"/>
    </location>
</feature>
<proteinExistence type="predicted"/>
<dbReference type="GO" id="GO:0006541">
    <property type="term" value="P:glutamine metabolic process"/>
    <property type="evidence" value="ECO:0007669"/>
    <property type="project" value="TreeGrafter"/>
</dbReference>
<sequence>MACDISPDIPKPSIPPLQRRTNRPPFIPVAAISAEANIYLIGGSIPELEPTTKEYYNISLVFPPDGVLIGTHLKTPLFSIDIPGKLKFKESNVLSSDNELTVIDRPEYRKIGLAICYDIHFPESAKISARKFAFLLVYRGAFNITTGPRH</sequence>
<evidence type="ECO:0000313" key="3">
    <source>
        <dbReference type="EMBL" id="KAJ5453423.1"/>
    </source>
</evidence>
<dbReference type="EMBL" id="JAPVEA010000005">
    <property type="protein sequence ID" value="KAJ5453423.1"/>
    <property type="molecule type" value="Genomic_DNA"/>
</dbReference>
<evidence type="ECO:0000256" key="1">
    <source>
        <dbReference type="SAM" id="MobiDB-lite"/>
    </source>
</evidence>
<dbReference type="PANTHER" id="PTHR23088:SF30">
    <property type="entry name" value="OMEGA-AMIDASE NIT2"/>
    <property type="match status" value="1"/>
</dbReference>
<dbReference type="Gene3D" id="3.60.110.10">
    <property type="entry name" value="Carbon-nitrogen hydrolase"/>
    <property type="match status" value="1"/>
</dbReference>
<protein>
    <recommendedName>
        <fullName evidence="2">CN hydrolase domain-containing protein</fullName>
    </recommendedName>
</protein>
<dbReference type="InterPro" id="IPR003010">
    <property type="entry name" value="C-N_Hydrolase"/>
</dbReference>
<evidence type="ECO:0000259" key="2">
    <source>
        <dbReference type="PROSITE" id="PS50263"/>
    </source>
</evidence>
<dbReference type="SUPFAM" id="SSF56317">
    <property type="entry name" value="Carbon-nitrogen hydrolase"/>
    <property type="match status" value="1"/>
</dbReference>
<dbReference type="GeneID" id="81598004"/>
<dbReference type="GO" id="GO:0006528">
    <property type="term" value="P:asparagine metabolic process"/>
    <property type="evidence" value="ECO:0007669"/>
    <property type="project" value="TreeGrafter"/>
</dbReference>
<comment type="caution">
    <text evidence="3">The sequence shown here is derived from an EMBL/GenBank/DDBJ whole genome shotgun (WGS) entry which is preliminary data.</text>
</comment>
<dbReference type="GO" id="GO:0005739">
    <property type="term" value="C:mitochondrion"/>
    <property type="evidence" value="ECO:0007669"/>
    <property type="project" value="TreeGrafter"/>
</dbReference>
<accession>A0AAD6C6A6</accession>
<dbReference type="InterPro" id="IPR036526">
    <property type="entry name" value="C-N_Hydrolase_sf"/>
</dbReference>
<dbReference type="RefSeq" id="XP_056766379.1">
    <property type="nucleotide sequence ID" value="XM_056907761.1"/>
</dbReference>
<gene>
    <name evidence="3" type="ORF">N7458_004379</name>
</gene>
<organism evidence="3 4">
    <name type="scientific">Penicillium daleae</name>
    <dbReference type="NCBI Taxonomy" id="63821"/>
    <lineage>
        <taxon>Eukaryota</taxon>
        <taxon>Fungi</taxon>
        <taxon>Dikarya</taxon>
        <taxon>Ascomycota</taxon>
        <taxon>Pezizomycotina</taxon>
        <taxon>Eurotiomycetes</taxon>
        <taxon>Eurotiomycetidae</taxon>
        <taxon>Eurotiales</taxon>
        <taxon>Aspergillaceae</taxon>
        <taxon>Penicillium</taxon>
    </lineage>
</organism>
<dbReference type="GO" id="GO:0050152">
    <property type="term" value="F:omega-amidase activity"/>
    <property type="evidence" value="ECO:0007669"/>
    <property type="project" value="TreeGrafter"/>
</dbReference>
<name>A0AAD6C6A6_9EURO</name>